<sequence>MKKKAAATLILVLSFMLVIAGCGSGNQNQDQTQGNEKPAESQETEAVSGASQTNYTPIDQLKDKYDIIIVGAGGAGMSAALEAKEKGMNPVIFEKMPIAGGNTMKSSSGMNASQTKFQKEQGIEDSNDLFYEETLKGGHGTNDKEMLRFFVDNSASAIEWLDSIGIRLNNITITGGMNEKRTHRPEDGSAVGQYLVNGLVRNIQEKEIPLFVNANVTEITEKDGKVNGVKVLFNNNDEKTIAADAVVVTSGGYGANMDMIGEVRSDLKGLVTTNQEGSTGDGIKMIEKLGGVTVDMDQIQVHPTVQQEKSYLIGEAVRGEGAILVSSEGKRFTNELDTRDNVTAAINKLPEKSAYLVFDSGVKSRAKAIEQYEKMGFVIQGDTTEALAKEIGVPADQLTATLDTWNSAVKNKEDAEFGRTTAMDHDLSSGPYYAIKIAPGIHYTMGGVKINTNTEVLNKEGQPIPGLFAAGELTGGLHGQNRIGGNSVAEIIIFGRQAGIKSAEFVQAQ</sequence>
<dbReference type="PRINTS" id="PR00368">
    <property type="entry name" value="FADPNR"/>
</dbReference>
<dbReference type="PANTHER" id="PTHR43400:SF7">
    <property type="entry name" value="FAD-DEPENDENT OXIDOREDUCTASE 2 FAD BINDING DOMAIN-CONTAINING PROTEIN"/>
    <property type="match status" value="1"/>
</dbReference>
<feature type="domain" description="FAD-dependent oxidoreductase 2 FAD-binding" evidence="7">
    <location>
        <begin position="66"/>
        <end position="488"/>
    </location>
</feature>
<comment type="similarity">
    <text evidence="5">Belongs to the FAD-dependent oxidoreductase 2 family. FRD/SDH subfamily.</text>
</comment>
<evidence type="ECO:0000256" key="3">
    <source>
        <dbReference type="ARBA" id="ARBA00022827"/>
    </source>
</evidence>
<evidence type="ECO:0000313" key="8">
    <source>
        <dbReference type="EMBL" id="CAH8248239.1"/>
    </source>
</evidence>
<evidence type="ECO:0000256" key="6">
    <source>
        <dbReference type="SAM" id="MobiDB-lite"/>
    </source>
</evidence>
<feature type="compositionally biased region" description="Polar residues" evidence="6">
    <location>
        <begin position="26"/>
        <end position="35"/>
    </location>
</feature>
<evidence type="ECO:0000256" key="4">
    <source>
        <dbReference type="ARBA" id="ARBA00023002"/>
    </source>
</evidence>
<dbReference type="SUPFAM" id="SSF56425">
    <property type="entry name" value="Succinate dehydrogenase/fumarate reductase flavoprotein, catalytic domain"/>
    <property type="match status" value="1"/>
</dbReference>
<accession>A0ABN8UAT1</accession>
<dbReference type="Pfam" id="PF00890">
    <property type="entry name" value="FAD_binding_2"/>
    <property type="match status" value="1"/>
</dbReference>
<protein>
    <submittedName>
        <fullName evidence="8">Flavocytochrome c</fullName>
    </submittedName>
</protein>
<keyword evidence="5" id="KW-0732">Signal</keyword>
<keyword evidence="3 5" id="KW-0274">FAD</keyword>
<dbReference type="Gene3D" id="3.90.700.10">
    <property type="entry name" value="Succinate dehydrogenase/fumarate reductase flavoprotein, catalytic domain"/>
    <property type="match status" value="1"/>
</dbReference>
<proteinExistence type="inferred from homology"/>
<organism evidence="8 9">
    <name type="scientific">Paenibacillus melissococcoides</name>
    <dbReference type="NCBI Taxonomy" id="2912268"/>
    <lineage>
        <taxon>Bacteria</taxon>
        <taxon>Bacillati</taxon>
        <taxon>Bacillota</taxon>
        <taxon>Bacilli</taxon>
        <taxon>Bacillales</taxon>
        <taxon>Paenibacillaceae</taxon>
        <taxon>Paenibacillus</taxon>
    </lineage>
</organism>
<evidence type="ECO:0000256" key="2">
    <source>
        <dbReference type="ARBA" id="ARBA00022630"/>
    </source>
</evidence>
<feature type="signal peptide" evidence="5">
    <location>
        <begin position="1"/>
        <end position="20"/>
    </location>
</feature>
<dbReference type="PANTHER" id="PTHR43400">
    <property type="entry name" value="FUMARATE REDUCTASE"/>
    <property type="match status" value="1"/>
</dbReference>
<evidence type="ECO:0000256" key="1">
    <source>
        <dbReference type="ARBA" id="ARBA00001974"/>
    </source>
</evidence>
<dbReference type="EMBL" id="CALYLO010000009">
    <property type="protein sequence ID" value="CAH8248239.1"/>
    <property type="molecule type" value="Genomic_DNA"/>
</dbReference>
<dbReference type="PRINTS" id="PR00411">
    <property type="entry name" value="PNDRDTASEI"/>
</dbReference>
<feature type="region of interest" description="Disordered" evidence="6">
    <location>
        <begin position="26"/>
        <end position="53"/>
    </location>
</feature>
<dbReference type="InterPro" id="IPR010960">
    <property type="entry name" value="Flavocytochrome_c"/>
</dbReference>
<keyword evidence="2 5" id="KW-0285">Flavoprotein</keyword>
<comment type="cofactor">
    <cofactor evidence="1">
        <name>FAD</name>
        <dbReference type="ChEBI" id="CHEBI:57692"/>
    </cofactor>
</comment>
<dbReference type="Proteomes" id="UP001154322">
    <property type="component" value="Unassembled WGS sequence"/>
</dbReference>
<dbReference type="RefSeq" id="WP_213427726.1">
    <property type="nucleotide sequence ID" value="NZ_AP031286.1"/>
</dbReference>
<gene>
    <name evidence="8" type="ORF">WJ0W_005496</name>
</gene>
<keyword evidence="4 5" id="KW-0560">Oxidoreductase</keyword>
<name>A0ABN8UAT1_9BACL</name>
<dbReference type="PROSITE" id="PS51257">
    <property type="entry name" value="PROKAR_LIPOPROTEIN"/>
    <property type="match status" value="1"/>
</dbReference>
<reference evidence="8" key="1">
    <citation type="submission" date="2022-06" db="EMBL/GenBank/DDBJ databases">
        <authorList>
            <person name="Dietemann V."/>
            <person name="Ory F."/>
            <person name="Dainat B."/>
            <person name="Oberhansli S."/>
        </authorList>
    </citation>
    <scope>NUCLEOTIDE SEQUENCE</scope>
    <source>
        <strain evidence="8">Ena-SAMPLE-TAB-26-04-2022-14:26:32:270-5432</strain>
    </source>
</reference>
<evidence type="ECO:0000259" key="7">
    <source>
        <dbReference type="Pfam" id="PF00890"/>
    </source>
</evidence>
<dbReference type="SUPFAM" id="SSF51905">
    <property type="entry name" value="FAD/NAD(P)-binding domain"/>
    <property type="match status" value="1"/>
</dbReference>
<evidence type="ECO:0000256" key="5">
    <source>
        <dbReference type="RuleBase" id="RU366062"/>
    </source>
</evidence>
<dbReference type="Gene3D" id="3.50.50.60">
    <property type="entry name" value="FAD/NAD(P)-binding domain"/>
    <property type="match status" value="1"/>
</dbReference>
<evidence type="ECO:0000313" key="9">
    <source>
        <dbReference type="Proteomes" id="UP001154322"/>
    </source>
</evidence>
<dbReference type="InterPro" id="IPR036188">
    <property type="entry name" value="FAD/NAD-bd_sf"/>
</dbReference>
<dbReference type="InterPro" id="IPR003953">
    <property type="entry name" value="FAD-dep_OxRdtase_2_FAD-bd"/>
</dbReference>
<dbReference type="NCBIfam" id="NF005064">
    <property type="entry name" value="PRK06481.1"/>
    <property type="match status" value="1"/>
</dbReference>
<comment type="caution">
    <text evidence="8">The sequence shown here is derived from an EMBL/GenBank/DDBJ whole genome shotgun (WGS) entry which is preliminary data.</text>
</comment>
<dbReference type="NCBIfam" id="TIGR01813">
    <property type="entry name" value="flavo_cyto_c"/>
    <property type="match status" value="1"/>
</dbReference>
<dbReference type="InterPro" id="IPR050315">
    <property type="entry name" value="FAD-oxidoreductase_2"/>
</dbReference>
<keyword evidence="9" id="KW-1185">Reference proteome</keyword>
<feature type="chain" id="PRO_5044964394" evidence="5">
    <location>
        <begin position="21"/>
        <end position="509"/>
    </location>
</feature>
<dbReference type="InterPro" id="IPR027477">
    <property type="entry name" value="Succ_DH/fumarate_Rdtase_cat_sf"/>
</dbReference>